<dbReference type="Pfam" id="PF00072">
    <property type="entry name" value="Response_reg"/>
    <property type="match status" value="1"/>
</dbReference>
<evidence type="ECO:0000256" key="2">
    <source>
        <dbReference type="PROSITE-ProRule" id="PRU00169"/>
    </source>
</evidence>
<accession>A0ABS2DB86</accession>
<feature type="domain" description="OmpR/PhoB-type" evidence="5">
    <location>
        <begin position="120"/>
        <end position="219"/>
    </location>
</feature>
<dbReference type="PANTHER" id="PTHR48111:SF50">
    <property type="entry name" value="KDP OPERON TRANSCRIPTIONAL REGULATORY PROTEIN KDPE"/>
    <property type="match status" value="1"/>
</dbReference>
<dbReference type="CDD" id="cd00383">
    <property type="entry name" value="trans_reg_C"/>
    <property type="match status" value="1"/>
</dbReference>
<dbReference type="RefSeq" id="WP_204199368.1">
    <property type="nucleotide sequence ID" value="NZ_JAFEMC010000003.1"/>
</dbReference>
<dbReference type="InterPro" id="IPR011006">
    <property type="entry name" value="CheY-like_superfamily"/>
</dbReference>
<feature type="modified residue" description="4-aspartylphosphate" evidence="2">
    <location>
        <position position="48"/>
    </location>
</feature>
<name>A0ABS2DB86_9SPHN</name>
<dbReference type="InterPro" id="IPR036388">
    <property type="entry name" value="WH-like_DNA-bd_sf"/>
</dbReference>
<dbReference type="Gene3D" id="3.40.50.2300">
    <property type="match status" value="1"/>
</dbReference>
<keyword evidence="7" id="KW-1185">Reference proteome</keyword>
<dbReference type="InterPro" id="IPR039420">
    <property type="entry name" value="WalR-like"/>
</dbReference>
<dbReference type="Gene3D" id="6.10.250.690">
    <property type="match status" value="1"/>
</dbReference>
<gene>
    <name evidence="6" type="ORF">ILT43_12900</name>
</gene>
<dbReference type="SMART" id="SM00862">
    <property type="entry name" value="Trans_reg_C"/>
    <property type="match status" value="1"/>
</dbReference>
<feature type="domain" description="Response regulatory" evidence="4">
    <location>
        <begin position="1"/>
        <end position="112"/>
    </location>
</feature>
<evidence type="ECO:0000256" key="1">
    <source>
        <dbReference type="ARBA" id="ARBA00023125"/>
    </source>
</evidence>
<dbReference type="InterPro" id="IPR001867">
    <property type="entry name" value="OmpR/PhoB-type_DNA-bd"/>
</dbReference>
<evidence type="ECO:0000259" key="4">
    <source>
        <dbReference type="PROSITE" id="PS50110"/>
    </source>
</evidence>
<dbReference type="SMART" id="SM00448">
    <property type="entry name" value="REC"/>
    <property type="match status" value="1"/>
</dbReference>
<keyword evidence="2" id="KW-0597">Phosphoprotein</keyword>
<proteinExistence type="predicted"/>
<protein>
    <submittedName>
        <fullName evidence="6">Response regulator transcription factor</fullName>
    </submittedName>
</protein>
<keyword evidence="1 3" id="KW-0238">DNA-binding</keyword>
<dbReference type="SUPFAM" id="SSF52172">
    <property type="entry name" value="CheY-like"/>
    <property type="match status" value="1"/>
</dbReference>
<dbReference type="Pfam" id="PF00486">
    <property type="entry name" value="Trans_reg_C"/>
    <property type="match status" value="1"/>
</dbReference>
<sequence length="219" mass="23609">MILIVDDEPHVRRLLAAILSRGGYDVAEACDARSAMPLVARAEAVLLDLGLPDRDGMELLSDIRRVSAAPVLVVSAREAAAEKVAALDLGADDYVTKPFDGDELLARLRAALRRRGAEPARAVTAGDVVIDTERRSVTKAGAEVHLTRKEYGLLAMLAAHPGRIVTHAQLLTVIWGPAHVADIAYLRVAARALRVKLEDDPARPVLIRNEPGIGYRLVV</sequence>
<dbReference type="PROSITE" id="PS51755">
    <property type="entry name" value="OMPR_PHOB"/>
    <property type="match status" value="1"/>
</dbReference>
<dbReference type="InterPro" id="IPR001789">
    <property type="entry name" value="Sig_transdc_resp-reg_receiver"/>
</dbReference>
<reference evidence="6 7" key="1">
    <citation type="submission" date="2020-12" db="EMBL/GenBank/DDBJ databases">
        <title>Sphingomonas sp.</title>
        <authorList>
            <person name="Kim M.K."/>
        </authorList>
    </citation>
    <scope>NUCLEOTIDE SEQUENCE [LARGE SCALE GENOMIC DNA]</scope>
    <source>
        <strain evidence="6 7">BT552</strain>
    </source>
</reference>
<evidence type="ECO:0000313" key="7">
    <source>
        <dbReference type="Proteomes" id="UP000763641"/>
    </source>
</evidence>
<comment type="caution">
    <text evidence="6">The sequence shown here is derived from an EMBL/GenBank/DDBJ whole genome shotgun (WGS) entry which is preliminary data.</text>
</comment>
<dbReference type="Proteomes" id="UP000763641">
    <property type="component" value="Unassembled WGS sequence"/>
</dbReference>
<evidence type="ECO:0000259" key="5">
    <source>
        <dbReference type="PROSITE" id="PS51755"/>
    </source>
</evidence>
<organism evidence="6 7">
    <name type="scientific">Sphingomonas longa</name>
    <dbReference type="NCBI Taxonomy" id="2778730"/>
    <lineage>
        <taxon>Bacteria</taxon>
        <taxon>Pseudomonadati</taxon>
        <taxon>Pseudomonadota</taxon>
        <taxon>Alphaproteobacteria</taxon>
        <taxon>Sphingomonadales</taxon>
        <taxon>Sphingomonadaceae</taxon>
        <taxon>Sphingomonas</taxon>
    </lineage>
</organism>
<dbReference type="PROSITE" id="PS50110">
    <property type="entry name" value="RESPONSE_REGULATORY"/>
    <property type="match status" value="1"/>
</dbReference>
<dbReference type="Gene3D" id="1.10.10.10">
    <property type="entry name" value="Winged helix-like DNA-binding domain superfamily/Winged helix DNA-binding domain"/>
    <property type="match status" value="1"/>
</dbReference>
<dbReference type="EMBL" id="JAFEMC010000003">
    <property type="protein sequence ID" value="MBM6577274.1"/>
    <property type="molecule type" value="Genomic_DNA"/>
</dbReference>
<evidence type="ECO:0000313" key="6">
    <source>
        <dbReference type="EMBL" id="MBM6577274.1"/>
    </source>
</evidence>
<feature type="DNA-binding region" description="OmpR/PhoB-type" evidence="3">
    <location>
        <begin position="120"/>
        <end position="219"/>
    </location>
</feature>
<evidence type="ECO:0000256" key="3">
    <source>
        <dbReference type="PROSITE-ProRule" id="PRU01091"/>
    </source>
</evidence>
<dbReference type="PANTHER" id="PTHR48111">
    <property type="entry name" value="REGULATOR OF RPOS"/>
    <property type="match status" value="1"/>
</dbReference>